<dbReference type="AlphaFoldDB" id="A0A9D4G6K9"/>
<gene>
    <name evidence="1" type="ORF">DPMN_138150</name>
</gene>
<protein>
    <submittedName>
        <fullName evidence="1">Uncharacterized protein</fullName>
    </submittedName>
</protein>
<reference evidence="1" key="1">
    <citation type="journal article" date="2019" name="bioRxiv">
        <title>The Genome of the Zebra Mussel, Dreissena polymorpha: A Resource for Invasive Species Research.</title>
        <authorList>
            <person name="McCartney M.A."/>
            <person name="Auch B."/>
            <person name="Kono T."/>
            <person name="Mallez S."/>
            <person name="Zhang Y."/>
            <person name="Obille A."/>
            <person name="Becker A."/>
            <person name="Abrahante J.E."/>
            <person name="Garbe J."/>
            <person name="Badalamenti J.P."/>
            <person name="Herman A."/>
            <person name="Mangelson H."/>
            <person name="Liachko I."/>
            <person name="Sullivan S."/>
            <person name="Sone E.D."/>
            <person name="Koren S."/>
            <person name="Silverstein K.A.T."/>
            <person name="Beckman K.B."/>
            <person name="Gohl D.M."/>
        </authorList>
    </citation>
    <scope>NUCLEOTIDE SEQUENCE</scope>
    <source>
        <strain evidence="1">Duluth1</strain>
        <tissue evidence="1">Whole animal</tissue>
    </source>
</reference>
<accession>A0A9D4G6K9</accession>
<sequence>MGGRPQSHCGVHKTNSWEADHKHIVEFTRQTHGWQTTSTLWSSQDKLMGGRPQAHCGVHKTNSWVADHKHIVEFTRQTHGLQTIITLWSSQDKLMGVMNISAACMGIVRSTGGHLTLTQPSIFCG</sequence>
<evidence type="ECO:0000313" key="1">
    <source>
        <dbReference type="EMBL" id="KAH3809771.1"/>
    </source>
</evidence>
<proteinExistence type="predicted"/>
<organism evidence="1 2">
    <name type="scientific">Dreissena polymorpha</name>
    <name type="common">Zebra mussel</name>
    <name type="synonym">Mytilus polymorpha</name>
    <dbReference type="NCBI Taxonomy" id="45954"/>
    <lineage>
        <taxon>Eukaryota</taxon>
        <taxon>Metazoa</taxon>
        <taxon>Spiralia</taxon>
        <taxon>Lophotrochozoa</taxon>
        <taxon>Mollusca</taxon>
        <taxon>Bivalvia</taxon>
        <taxon>Autobranchia</taxon>
        <taxon>Heteroconchia</taxon>
        <taxon>Euheterodonta</taxon>
        <taxon>Imparidentia</taxon>
        <taxon>Neoheterodontei</taxon>
        <taxon>Myida</taxon>
        <taxon>Dreissenoidea</taxon>
        <taxon>Dreissenidae</taxon>
        <taxon>Dreissena</taxon>
    </lineage>
</organism>
<evidence type="ECO:0000313" key="2">
    <source>
        <dbReference type="Proteomes" id="UP000828390"/>
    </source>
</evidence>
<dbReference type="EMBL" id="JAIWYP010000006">
    <property type="protein sequence ID" value="KAH3809771.1"/>
    <property type="molecule type" value="Genomic_DNA"/>
</dbReference>
<comment type="caution">
    <text evidence="1">The sequence shown here is derived from an EMBL/GenBank/DDBJ whole genome shotgun (WGS) entry which is preliminary data.</text>
</comment>
<keyword evidence="2" id="KW-1185">Reference proteome</keyword>
<dbReference type="Proteomes" id="UP000828390">
    <property type="component" value="Unassembled WGS sequence"/>
</dbReference>
<reference evidence="1" key="2">
    <citation type="submission" date="2020-11" db="EMBL/GenBank/DDBJ databases">
        <authorList>
            <person name="McCartney M.A."/>
            <person name="Auch B."/>
            <person name="Kono T."/>
            <person name="Mallez S."/>
            <person name="Becker A."/>
            <person name="Gohl D.M."/>
            <person name="Silverstein K.A.T."/>
            <person name="Koren S."/>
            <person name="Bechman K.B."/>
            <person name="Herman A."/>
            <person name="Abrahante J.E."/>
            <person name="Garbe J."/>
        </authorList>
    </citation>
    <scope>NUCLEOTIDE SEQUENCE</scope>
    <source>
        <strain evidence="1">Duluth1</strain>
        <tissue evidence="1">Whole animal</tissue>
    </source>
</reference>
<name>A0A9D4G6K9_DREPO</name>